<accession>A0A9P4PQX4</accession>
<organism evidence="3 4">
    <name type="scientific">Karstenula rhodostoma CBS 690.94</name>
    <dbReference type="NCBI Taxonomy" id="1392251"/>
    <lineage>
        <taxon>Eukaryota</taxon>
        <taxon>Fungi</taxon>
        <taxon>Dikarya</taxon>
        <taxon>Ascomycota</taxon>
        <taxon>Pezizomycotina</taxon>
        <taxon>Dothideomycetes</taxon>
        <taxon>Pleosporomycetidae</taxon>
        <taxon>Pleosporales</taxon>
        <taxon>Massarineae</taxon>
        <taxon>Didymosphaeriaceae</taxon>
        <taxon>Karstenula</taxon>
    </lineage>
</organism>
<proteinExistence type="predicted"/>
<reference evidence="3" key="1">
    <citation type="journal article" date="2020" name="Stud. Mycol.">
        <title>101 Dothideomycetes genomes: a test case for predicting lifestyles and emergence of pathogens.</title>
        <authorList>
            <person name="Haridas S."/>
            <person name="Albert R."/>
            <person name="Binder M."/>
            <person name="Bloem J."/>
            <person name="Labutti K."/>
            <person name="Salamov A."/>
            <person name="Andreopoulos B."/>
            <person name="Baker S."/>
            <person name="Barry K."/>
            <person name="Bills G."/>
            <person name="Bluhm B."/>
            <person name="Cannon C."/>
            <person name="Castanera R."/>
            <person name="Culley D."/>
            <person name="Daum C."/>
            <person name="Ezra D."/>
            <person name="Gonzalez J."/>
            <person name="Henrissat B."/>
            <person name="Kuo A."/>
            <person name="Liang C."/>
            <person name="Lipzen A."/>
            <person name="Lutzoni F."/>
            <person name="Magnuson J."/>
            <person name="Mondo S."/>
            <person name="Nolan M."/>
            <person name="Ohm R."/>
            <person name="Pangilinan J."/>
            <person name="Park H.-J."/>
            <person name="Ramirez L."/>
            <person name="Alfaro M."/>
            <person name="Sun H."/>
            <person name="Tritt A."/>
            <person name="Yoshinaga Y."/>
            <person name="Zwiers L.-H."/>
            <person name="Turgeon B."/>
            <person name="Goodwin S."/>
            <person name="Spatafora J."/>
            <person name="Crous P."/>
            <person name="Grigoriev I."/>
        </authorList>
    </citation>
    <scope>NUCLEOTIDE SEQUENCE</scope>
    <source>
        <strain evidence="3">CBS 690.94</strain>
    </source>
</reference>
<dbReference type="Proteomes" id="UP000799764">
    <property type="component" value="Unassembled WGS sequence"/>
</dbReference>
<dbReference type="OrthoDB" id="3797690at2759"/>
<feature type="compositionally biased region" description="Polar residues" evidence="1">
    <location>
        <begin position="106"/>
        <end position="119"/>
    </location>
</feature>
<gene>
    <name evidence="3" type="ORF">P171DRAFT_428789</name>
</gene>
<feature type="region of interest" description="Disordered" evidence="1">
    <location>
        <begin position="547"/>
        <end position="566"/>
    </location>
</feature>
<dbReference type="EMBL" id="MU001495">
    <property type="protein sequence ID" value="KAF2448771.1"/>
    <property type="molecule type" value="Genomic_DNA"/>
</dbReference>
<feature type="compositionally biased region" description="Basic residues" evidence="1">
    <location>
        <begin position="93"/>
        <end position="103"/>
    </location>
</feature>
<evidence type="ECO:0000256" key="1">
    <source>
        <dbReference type="SAM" id="MobiDB-lite"/>
    </source>
</evidence>
<feature type="region of interest" description="Disordered" evidence="1">
    <location>
        <begin position="504"/>
        <end position="526"/>
    </location>
</feature>
<name>A0A9P4PQX4_9PLEO</name>
<keyword evidence="4" id="KW-1185">Reference proteome</keyword>
<evidence type="ECO:0000256" key="2">
    <source>
        <dbReference type="SAM" id="SignalP"/>
    </source>
</evidence>
<feature type="compositionally biased region" description="Basic residues" evidence="1">
    <location>
        <begin position="53"/>
        <end position="85"/>
    </location>
</feature>
<comment type="caution">
    <text evidence="3">The sequence shown here is derived from an EMBL/GenBank/DDBJ whole genome shotgun (WGS) entry which is preliminary data.</text>
</comment>
<feature type="signal peptide" evidence="2">
    <location>
        <begin position="1"/>
        <end position="19"/>
    </location>
</feature>
<keyword evidence="2" id="KW-0732">Signal</keyword>
<feature type="chain" id="PRO_5040336876" evidence="2">
    <location>
        <begin position="20"/>
        <end position="635"/>
    </location>
</feature>
<evidence type="ECO:0000313" key="4">
    <source>
        <dbReference type="Proteomes" id="UP000799764"/>
    </source>
</evidence>
<sequence>MRFLTGGLSLLWMATCAMALTVPQHAGAEIQAQHYSLSHGAPMVPHAFEPRAPRGRKTSTKRPSKRPTKKHTKTPTKNPAKKPVKKPTEKPIKRPTQHPKLRPTARPTQSSKSSTTSAHPDTYKVPYPTKAVNICDGLISCEDEYDSISSGARAGKKHTVRARNHNQDQTFEIELPSTTVGDGPTKVSDHLDKRGGTRTFDPLDKKKTKFLKFVSLPYIDRPDFFPIAKREKIIFDFASPNDDDWKVKATSPPTAEDHVVEHIIELQTVKLFIEKLVGAGNEDNTYTLKNHIDPQWFRDWWNIDLDGDKVAARNNPDNLPDLKTVNTLIFQALGTKTNIEDFVMLESSINEMKMRLWKGVNPMSLTVFKNLVRDVLEGDESSDKLHSTFRTILAVLQYMNNPEVTKRLRSAFEKSAVEFANIPTVTGEDVKDSKGGVVKMGVEWKKYMQAQLDFMASHTNKWISKRTKGDPETFPKASGANKYLKFGLIKSFQDEIDKLHAHEQEMKKKPKEWEDKKKAQETKLKKKKDMAKKDLVRIQSEIASKEQEMGDIQKKIRDEKDETKKSALEDELKPKKGVIDSLRTKEMGKNKVYLRACRAVDWWEPNRIRQIIEHLETDLKKFKVFDEATIKMPTL</sequence>
<evidence type="ECO:0000313" key="3">
    <source>
        <dbReference type="EMBL" id="KAF2448771.1"/>
    </source>
</evidence>
<feature type="compositionally biased region" description="Basic and acidic residues" evidence="1">
    <location>
        <begin position="504"/>
        <end position="523"/>
    </location>
</feature>
<feature type="region of interest" description="Disordered" evidence="1">
    <location>
        <begin position="41"/>
        <end position="124"/>
    </location>
</feature>
<protein>
    <submittedName>
        <fullName evidence="3">Uncharacterized protein</fullName>
    </submittedName>
</protein>
<dbReference type="AlphaFoldDB" id="A0A9P4PQX4"/>